<evidence type="ECO:0000313" key="10">
    <source>
        <dbReference type="Proteomes" id="UP000293398"/>
    </source>
</evidence>
<dbReference type="SUPFAM" id="SSF103473">
    <property type="entry name" value="MFS general substrate transporter"/>
    <property type="match status" value="1"/>
</dbReference>
<feature type="domain" description="Major facilitator superfamily (MFS) profile" evidence="8">
    <location>
        <begin position="23"/>
        <end position="406"/>
    </location>
</feature>
<comment type="caution">
    <text evidence="9">The sequence shown here is derived from an EMBL/GenBank/DDBJ whole genome shotgun (WGS) entry which is preliminary data.</text>
</comment>
<evidence type="ECO:0000256" key="2">
    <source>
        <dbReference type="ARBA" id="ARBA00022448"/>
    </source>
</evidence>
<feature type="transmembrane region" description="Helical" evidence="7">
    <location>
        <begin position="25"/>
        <end position="48"/>
    </location>
</feature>
<dbReference type="Pfam" id="PF07690">
    <property type="entry name" value="MFS_1"/>
    <property type="match status" value="1"/>
</dbReference>
<dbReference type="PANTHER" id="PTHR23517:SF2">
    <property type="entry name" value="MULTIDRUG RESISTANCE PROTEIN MDTH"/>
    <property type="match status" value="1"/>
</dbReference>
<dbReference type="InterPro" id="IPR011701">
    <property type="entry name" value="MFS"/>
</dbReference>
<feature type="transmembrane region" description="Helical" evidence="7">
    <location>
        <begin position="384"/>
        <end position="405"/>
    </location>
</feature>
<dbReference type="OrthoDB" id="8830981at2"/>
<evidence type="ECO:0000256" key="4">
    <source>
        <dbReference type="ARBA" id="ARBA00022692"/>
    </source>
</evidence>
<evidence type="ECO:0000256" key="1">
    <source>
        <dbReference type="ARBA" id="ARBA00004651"/>
    </source>
</evidence>
<comment type="subcellular location">
    <subcellularLocation>
        <location evidence="1">Cell membrane</location>
        <topology evidence="1">Multi-pass membrane protein</topology>
    </subcellularLocation>
</comment>
<dbReference type="GO" id="GO:0005886">
    <property type="term" value="C:plasma membrane"/>
    <property type="evidence" value="ECO:0007669"/>
    <property type="project" value="UniProtKB-SubCell"/>
</dbReference>
<dbReference type="PANTHER" id="PTHR23517">
    <property type="entry name" value="RESISTANCE PROTEIN MDTM, PUTATIVE-RELATED-RELATED"/>
    <property type="match status" value="1"/>
</dbReference>
<organism evidence="9 10">
    <name type="scientific">Advenella incenata</name>
    <dbReference type="NCBI Taxonomy" id="267800"/>
    <lineage>
        <taxon>Bacteria</taxon>
        <taxon>Pseudomonadati</taxon>
        <taxon>Pseudomonadota</taxon>
        <taxon>Betaproteobacteria</taxon>
        <taxon>Burkholderiales</taxon>
        <taxon>Alcaligenaceae</taxon>
    </lineage>
</organism>
<evidence type="ECO:0000259" key="8">
    <source>
        <dbReference type="PROSITE" id="PS50850"/>
    </source>
</evidence>
<reference evidence="9 10" key="1">
    <citation type="submission" date="2019-02" db="EMBL/GenBank/DDBJ databases">
        <title>Genomic Encyclopedia of Type Strains, Phase IV (KMG-IV): sequencing the most valuable type-strain genomes for metagenomic binning, comparative biology and taxonomic classification.</title>
        <authorList>
            <person name="Goeker M."/>
        </authorList>
    </citation>
    <scope>NUCLEOTIDE SEQUENCE [LARGE SCALE GENOMIC DNA]</scope>
    <source>
        <strain evidence="9 10">DSM 23814</strain>
    </source>
</reference>
<dbReference type="InterPro" id="IPR050171">
    <property type="entry name" value="MFS_Transporters"/>
</dbReference>
<dbReference type="AlphaFoldDB" id="A0A4V2FTQ2"/>
<dbReference type="Gene3D" id="1.20.1250.20">
    <property type="entry name" value="MFS general substrate transporter like domains"/>
    <property type="match status" value="1"/>
</dbReference>
<dbReference type="PROSITE" id="PS50850">
    <property type="entry name" value="MFS"/>
    <property type="match status" value="1"/>
</dbReference>
<evidence type="ECO:0000313" key="9">
    <source>
        <dbReference type="EMBL" id="RZT99025.1"/>
    </source>
</evidence>
<keyword evidence="2" id="KW-0813">Transport</keyword>
<feature type="transmembrane region" description="Helical" evidence="7">
    <location>
        <begin position="171"/>
        <end position="193"/>
    </location>
</feature>
<keyword evidence="10" id="KW-1185">Reference proteome</keyword>
<dbReference type="InterPro" id="IPR036259">
    <property type="entry name" value="MFS_trans_sf"/>
</dbReference>
<dbReference type="RefSeq" id="WP_130303327.1">
    <property type="nucleotide sequence ID" value="NZ_SHKO01000001.1"/>
</dbReference>
<proteinExistence type="predicted"/>
<dbReference type="InterPro" id="IPR020846">
    <property type="entry name" value="MFS_dom"/>
</dbReference>
<sequence>MQSTYNLRNKISEYKDAFLLNRVHALLIVVIFFMALGSYAIIPFYIFYMTKNLGISSFEIGILLSVNVFAHRGLALLAGFLIDKFGSRPLMLWGVFIRIVSYVFLAFAQSFETLMIATLLSGVGVALAQTAGKTLLISREGDIAALLASRIIALNLGIILGPAVGYLLLSWSFPVICICVAIIFTLILTLLFLEIPKEAKDSLGPSAPFDLTSFFKLIFTPSVFVILLLQICFHFFYTSLELAFPIYAKDNYSVAVVGAIFVINAIVAVVFQLPAARLMKKNTPLSGIGLALVTLSFFFSALSAQTVGNLSIAFFIVAIIIFSLAEVVVMLFVDIWLAKNTESRQLGKIFGLSSFAAMIGAILGNSLFGYMLSGVESSANYSTFWLTLCISSFFVMVFFCIHDLFQFRKMRLQSN</sequence>
<feature type="transmembrane region" description="Helical" evidence="7">
    <location>
        <begin position="214"/>
        <end position="237"/>
    </location>
</feature>
<dbReference type="EMBL" id="SHKO01000001">
    <property type="protein sequence ID" value="RZT99025.1"/>
    <property type="molecule type" value="Genomic_DNA"/>
</dbReference>
<name>A0A4V2FTQ2_9BURK</name>
<feature type="transmembrane region" description="Helical" evidence="7">
    <location>
        <begin position="285"/>
        <end position="304"/>
    </location>
</feature>
<evidence type="ECO:0000256" key="7">
    <source>
        <dbReference type="SAM" id="Phobius"/>
    </source>
</evidence>
<keyword evidence="6 7" id="KW-0472">Membrane</keyword>
<gene>
    <name evidence="9" type="ORF">EV681_0806</name>
</gene>
<keyword evidence="4 7" id="KW-0812">Transmembrane</keyword>
<dbReference type="Proteomes" id="UP000293398">
    <property type="component" value="Unassembled WGS sequence"/>
</dbReference>
<dbReference type="GO" id="GO:0022857">
    <property type="term" value="F:transmembrane transporter activity"/>
    <property type="evidence" value="ECO:0007669"/>
    <property type="project" value="InterPro"/>
</dbReference>
<feature type="transmembrane region" description="Helical" evidence="7">
    <location>
        <begin position="89"/>
        <end position="108"/>
    </location>
</feature>
<keyword evidence="5 7" id="KW-1133">Transmembrane helix</keyword>
<keyword evidence="3" id="KW-1003">Cell membrane</keyword>
<feature type="transmembrane region" description="Helical" evidence="7">
    <location>
        <begin position="349"/>
        <end position="372"/>
    </location>
</feature>
<feature type="transmembrane region" description="Helical" evidence="7">
    <location>
        <begin position="143"/>
        <end position="165"/>
    </location>
</feature>
<accession>A0A4V2FTQ2</accession>
<feature type="transmembrane region" description="Helical" evidence="7">
    <location>
        <begin position="252"/>
        <end position="273"/>
    </location>
</feature>
<evidence type="ECO:0000256" key="5">
    <source>
        <dbReference type="ARBA" id="ARBA00022989"/>
    </source>
</evidence>
<feature type="transmembrane region" description="Helical" evidence="7">
    <location>
        <begin position="60"/>
        <end position="82"/>
    </location>
</feature>
<protein>
    <submittedName>
        <fullName evidence="9">Putative MFS family arabinose efflux permease</fullName>
    </submittedName>
</protein>
<feature type="transmembrane region" description="Helical" evidence="7">
    <location>
        <begin position="310"/>
        <end position="337"/>
    </location>
</feature>
<evidence type="ECO:0000256" key="3">
    <source>
        <dbReference type="ARBA" id="ARBA00022475"/>
    </source>
</evidence>
<feature type="transmembrane region" description="Helical" evidence="7">
    <location>
        <begin position="114"/>
        <end position="131"/>
    </location>
</feature>
<evidence type="ECO:0000256" key="6">
    <source>
        <dbReference type="ARBA" id="ARBA00023136"/>
    </source>
</evidence>